<dbReference type="Pfam" id="PF05875">
    <property type="entry name" value="Ceramidase"/>
    <property type="match status" value="1"/>
</dbReference>
<keyword evidence="5 9" id="KW-1133">Transmembrane helix</keyword>
<keyword evidence="7" id="KW-0106">Calcium</keyword>
<evidence type="ECO:0000313" key="11">
    <source>
        <dbReference type="Proteomes" id="UP000604046"/>
    </source>
</evidence>
<proteinExistence type="inferred from homology"/>
<keyword evidence="4" id="KW-0378">Hydrolase</keyword>
<feature type="binding site" evidence="7">
    <location>
        <position position="34"/>
    </location>
    <ligand>
        <name>Ca(2+)</name>
        <dbReference type="ChEBI" id="CHEBI:29108"/>
    </ligand>
</feature>
<dbReference type="GO" id="GO:0046514">
    <property type="term" value="P:ceramide catabolic process"/>
    <property type="evidence" value="ECO:0007669"/>
    <property type="project" value="TreeGrafter"/>
</dbReference>
<dbReference type="EMBL" id="CAJNDS010000146">
    <property type="protein sequence ID" value="CAE6970268.1"/>
    <property type="molecule type" value="Genomic_DNA"/>
</dbReference>
<comment type="caution">
    <text evidence="10">The sequence shown here is derived from an EMBL/GenBank/DDBJ whole genome shotgun (WGS) entry which is preliminary data.</text>
</comment>
<feature type="binding site" evidence="7">
    <location>
        <position position="31"/>
    </location>
    <ligand>
        <name>Ca(2+)</name>
        <dbReference type="ChEBI" id="CHEBI:29108"/>
    </ligand>
</feature>
<comment type="cofactor">
    <cofactor evidence="8">
        <name>Zn(2+)</name>
        <dbReference type="ChEBI" id="CHEBI:29105"/>
    </cofactor>
</comment>
<accession>A0A812I2W0</accession>
<feature type="binding site" evidence="8">
    <location>
        <position position="93"/>
    </location>
    <ligand>
        <name>Zn(2+)</name>
        <dbReference type="ChEBI" id="CHEBI:29105"/>
        <note>catalytic</note>
    </ligand>
</feature>
<comment type="subcellular location">
    <subcellularLocation>
        <location evidence="1">Membrane</location>
        <topology evidence="1">Multi-pass membrane protein</topology>
    </subcellularLocation>
</comment>
<evidence type="ECO:0000256" key="6">
    <source>
        <dbReference type="ARBA" id="ARBA00023136"/>
    </source>
</evidence>
<feature type="transmembrane region" description="Helical" evidence="9">
    <location>
        <begin position="46"/>
        <end position="64"/>
    </location>
</feature>
<keyword evidence="3 9" id="KW-0812">Transmembrane</keyword>
<feature type="binding site" evidence="7">
    <location>
        <position position="32"/>
    </location>
    <ligand>
        <name>Ca(2+)</name>
        <dbReference type="ChEBI" id="CHEBI:29108"/>
    </ligand>
</feature>
<dbReference type="GO" id="GO:0046872">
    <property type="term" value="F:metal ion binding"/>
    <property type="evidence" value="ECO:0007669"/>
    <property type="project" value="UniProtKB-KW"/>
</dbReference>
<dbReference type="InterPro" id="IPR008901">
    <property type="entry name" value="ACER"/>
</dbReference>
<evidence type="ECO:0000256" key="3">
    <source>
        <dbReference type="ARBA" id="ARBA00022692"/>
    </source>
</evidence>
<evidence type="ECO:0000313" key="10">
    <source>
        <dbReference type="EMBL" id="CAE6970268.1"/>
    </source>
</evidence>
<evidence type="ECO:0000256" key="2">
    <source>
        <dbReference type="ARBA" id="ARBA00009780"/>
    </source>
</evidence>
<dbReference type="Proteomes" id="UP000604046">
    <property type="component" value="Unassembled WGS sequence"/>
</dbReference>
<dbReference type="GO" id="GO:0005789">
    <property type="term" value="C:endoplasmic reticulum membrane"/>
    <property type="evidence" value="ECO:0007669"/>
    <property type="project" value="TreeGrafter"/>
</dbReference>
<evidence type="ECO:0000256" key="1">
    <source>
        <dbReference type="ARBA" id="ARBA00004141"/>
    </source>
</evidence>
<feature type="transmembrane region" description="Helical" evidence="9">
    <location>
        <begin position="137"/>
        <end position="170"/>
    </location>
</feature>
<feature type="transmembrane region" description="Helical" evidence="9">
    <location>
        <begin position="106"/>
        <end position="125"/>
    </location>
</feature>
<keyword evidence="8" id="KW-0862">Zinc</keyword>
<evidence type="ECO:0000256" key="4">
    <source>
        <dbReference type="ARBA" id="ARBA00022801"/>
    </source>
</evidence>
<keyword evidence="7" id="KW-0479">Metal-binding</keyword>
<feature type="binding site" evidence="7">
    <location>
        <position position="45"/>
    </location>
    <ligand>
        <name>Ca(2+)</name>
        <dbReference type="ChEBI" id="CHEBI:29108"/>
    </ligand>
</feature>
<sequence length="177" mass="19914">MVPRDPFYRRPIQDLSLHPDPFWGLPTSNVDWCEANYAHTRYVAEFFNTLSSLPMVAVSLWGLYLCATYRLEPRFYLCWAGIGAVGIGSLAFHGMLHPAGQATDELAMICASLAFLYVVLEVGHLEARRPWLPALEMVYAVGFAVAYFTSPFFFPFFVAAYGATVLLIIFQDHNCSE</sequence>
<dbReference type="AlphaFoldDB" id="A0A812I2W0"/>
<dbReference type="PANTHER" id="PTHR46187">
    <property type="entry name" value="ALKALINE CERAMIDASE 3"/>
    <property type="match status" value="1"/>
</dbReference>
<reference evidence="10" key="1">
    <citation type="submission" date="2021-02" db="EMBL/GenBank/DDBJ databases">
        <authorList>
            <person name="Dougan E. K."/>
            <person name="Rhodes N."/>
            <person name="Thang M."/>
            <person name="Chan C."/>
        </authorList>
    </citation>
    <scope>NUCLEOTIDE SEQUENCE</scope>
</reference>
<organism evidence="10 11">
    <name type="scientific">Symbiodinium natans</name>
    <dbReference type="NCBI Taxonomy" id="878477"/>
    <lineage>
        <taxon>Eukaryota</taxon>
        <taxon>Sar</taxon>
        <taxon>Alveolata</taxon>
        <taxon>Dinophyceae</taxon>
        <taxon>Suessiales</taxon>
        <taxon>Symbiodiniaceae</taxon>
        <taxon>Symbiodinium</taxon>
    </lineage>
</organism>
<feature type="transmembrane region" description="Helical" evidence="9">
    <location>
        <begin position="76"/>
        <end position="94"/>
    </location>
</feature>
<dbReference type="GO" id="GO:0046513">
    <property type="term" value="P:ceramide biosynthetic process"/>
    <property type="evidence" value="ECO:0007669"/>
    <property type="project" value="TreeGrafter"/>
</dbReference>
<keyword evidence="11" id="KW-1185">Reference proteome</keyword>
<evidence type="ECO:0000256" key="5">
    <source>
        <dbReference type="ARBA" id="ARBA00022989"/>
    </source>
</evidence>
<keyword evidence="6 9" id="KW-0472">Membrane</keyword>
<evidence type="ECO:0000256" key="7">
    <source>
        <dbReference type="PIRSR" id="PIRSR608901-1"/>
    </source>
</evidence>
<comment type="similarity">
    <text evidence="2">Belongs to the alkaline ceramidase family.</text>
</comment>
<dbReference type="PANTHER" id="PTHR46187:SF3">
    <property type="entry name" value="ALKALINE CERAMIDASE 3"/>
    <property type="match status" value="1"/>
</dbReference>
<name>A0A812I2W0_9DINO</name>
<evidence type="ECO:0000256" key="8">
    <source>
        <dbReference type="PIRSR" id="PIRSR608901-2"/>
    </source>
</evidence>
<feature type="binding site" evidence="7">
    <location>
        <position position="36"/>
    </location>
    <ligand>
        <name>Ca(2+)</name>
        <dbReference type="ChEBI" id="CHEBI:29108"/>
    </ligand>
</feature>
<gene>
    <name evidence="10" type="primary">Acer3</name>
    <name evidence="10" type="ORF">SNAT2548_LOCUS2462</name>
</gene>
<dbReference type="OrthoDB" id="187171at2759"/>
<dbReference type="GO" id="GO:0016811">
    <property type="term" value="F:hydrolase activity, acting on carbon-nitrogen (but not peptide) bonds, in linear amides"/>
    <property type="evidence" value="ECO:0007669"/>
    <property type="project" value="InterPro"/>
</dbReference>
<evidence type="ECO:0000256" key="9">
    <source>
        <dbReference type="SAM" id="Phobius"/>
    </source>
</evidence>
<protein>
    <submittedName>
        <fullName evidence="10">Acer3 protein</fullName>
    </submittedName>
</protein>